<dbReference type="AlphaFoldDB" id="A0A6B0UHB5"/>
<reference evidence="1" key="1">
    <citation type="submission" date="2019-12" db="EMBL/GenBank/DDBJ databases">
        <title>An insight into the sialome of adult female Ixodes ricinus ticks feeding for 6 days.</title>
        <authorList>
            <person name="Perner J."/>
            <person name="Ribeiro J.M.C."/>
        </authorList>
    </citation>
    <scope>NUCLEOTIDE SEQUENCE</scope>
    <source>
        <strain evidence="1">Semi-engorged</strain>
        <tissue evidence="1">Salivary glands</tissue>
    </source>
</reference>
<protein>
    <submittedName>
        <fullName evidence="1">Uncharacterized protein</fullName>
    </submittedName>
</protein>
<organism evidence="1">
    <name type="scientific">Ixodes ricinus</name>
    <name type="common">Common tick</name>
    <name type="synonym">Acarus ricinus</name>
    <dbReference type="NCBI Taxonomy" id="34613"/>
    <lineage>
        <taxon>Eukaryota</taxon>
        <taxon>Metazoa</taxon>
        <taxon>Ecdysozoa</taxon>
        <taxon>Arthropoda</taxon>
        <taxon>Chelicerata</taxon>
        <taxon>Arachnida</taxon>
        <taxon>Acari</taxon>
        <taxon>Parasitiformes</taxon>
        <taxon>Ixodida</taxon>
        <taxon>Ixodoidea</taxon>
        <taxon>Ixodidae</taxon>
        <taxon>Ixodinae</taxon>
        <taxon>Ixodes</taxon>
    </lineage>
</organism>
<sequence>MGSSRLMLLLPTKSWARPMMVDMRDISPWWYAECSATEPASWATLISRLSLRLKHVYSTLRCPGLSPSTRDGIERSLSMLLNRISSLLTKSS</sequence>
<name>A0A6B0UHB5_IXORI</name>
<dbReference type="EMBL" id="GIFC01004580">
    <property type="protein sequence ID" value="MXU86663.1"/>
    <property type="molecule type" value="Transcribed_RNA"/>
</dbReference>
<accession>A0A6B0UHB5</accession>
<proteinExistence type="predicted"/>
<evidence type="ECO:0000313" key="1">
    <source>
        <dbReference type="EMBL" id="MXU86663.1"/>
    </source>
</evidence>